<dbReference type="CDD" id="cd00038">
    <property type="entry name" value="CAP_ED"/>
    <property type="match status" value="1"/>
</dbReference>
<dbReference type="Pfam" id="PF00027">
    <property type="entry name" value="cNMP_binding"/>
    <property type="match status" value="1"/>
</dbReference>
<organism evidence="6 7">
    <name type="scientific">Mucilaginibacter terrigena</name>
    <dbReference type="NCBI Taxonomy" id="2492395"/>
    <lineage>
        <taxon>Bacteria</taxon>
        <taxon>Pseudomonadati</taxon>
        <taxon>Bacteroidota</taxon>
        <taxon>Sphingobacteriia</taxon>
        <taxon>Sphingobacteriales</taxon>
        <taxon>Sphingobacteriaceae</taxon>
        <taxon>Mucilaginibacter</taxon>
    </lineage>
</organism>
<dbReference type="Pfam" id="PF13545">
    <property type="entry name" value="HTH_Crp_2"/>
    <property type="match status" value="1"/>
</dbReference>
<evidence type="ECO:0000313" key="6">
    <source>
        <dbReference type="EMBL" id="RYU91418.1"/>
    </source>
</evidence>
<keyword evidence="7" id="KW-1185">Reference proteome</keyword>
<keyword evidence="2" id="KW-0238">DNA-binding</keyword>
<dbReference type="PANTHER" id="PTHR24567">
    <property type="entry name" value="CRP FAMILY TRANSCRIPTIONAL REGULATORY PROTEIN"/>
    <property type="match status" value="1"/>
</dbReference>
<evidence type="ECO:0000256" key="1">
    <source>
        <dbReference type="ARBA" id="ARBA00023015"/>
    </source>
</evidence>
<dbReference type="InterPro" id="IPR036390">
    <property type="entry name" value="WH_DNA-bd_sf"/>
</dbReference>
<evidence type="ECO:0000256" key="3">
    <source>
        <dbReference type="ARBA" id="ARBA00023163"/>
    </source>
</evidence>
<dbReference type="Gene3D" id="2.60.120.10">
    <property type="entry name" value="Jelly Rolls"/>
    <property type="match status" value="1"/>
</dbReference>
<dbReference type="SUPFAM" id="SSF46785">
    <property type="entry name" value="Winged helix' DNA-binding domain"/>
    <property type="match status" value="1"/>
</dbReference>
<gene>
    <name evidence="6" type="ORF">EWM62_05610</name>
</gene>
<dbReference type="OrthoDB" id="9127033at2"/>
<dbReference type="SMART" id="SM00100">
    <property type="entry name" value="cNMP"/>
    <property type="match status" value="1"/>
</dbReference>
<dbReference type="InterPro" id="IPR014710">
    <property type="entry name" value="RmlC-like_jellyroll"/>
</dbReference>
<sequence length="234" mass="26575">MKETKNVCNLNNCFLCTYSVKDWIPAIGAHKTNFQVKKGESIFKEGDPVKGVYFVYTGKVKVHKRWNNDKELIIRFAKSGDILGHMGLGNNPVYPVATTALETTTLCYIDLSFFESTLNVNHKFTYALMKFFADELQKSEKRMRNLVHMPVKERIALAMLNLKHLFGTDNSGAINIGLTRQDLSSYAAVSYETWFKVTQDFIQENMIAVNGKSIIILDEPTLQKLVDNANEGFE</sequence>
<feature type="domain" description="Cyclic nucleotide-binding" evidence="4">
    <location>
        <begin position="34"/>
        <end position="118"/>
    </location>
</feature>
<evidence type="ECO:0000259" key="4">
    <source>
        <dbReference type="PROSITE" id="PS50042"/>
    </source>
</evidence>
<dbReference type="RefSeq" id="WP_129875677.1">
    <property type="nucleotide sequence ID" value="NZ_SEWG01000002.1"/>
</dbReference>
<dbReference type="InterPro" id="IPR036388">
    <property type="entry name" value="WH-like_DNA-bd_sf"/>
</dbReference>
<evidence type="ECO:0000313" key="7">
    <source>
        <dbReference type="Proteomes" id="UP000293331"/>
    </source>
</evidence>
<protein>
    <submittedName>
        <fullName evidence="6">Crp/Fnr family transcriptional regulator</fullName>
    </submittedName>
</protein>
<accession>A0A4Q5LPR2</accession>
<comment type="caution">
    <text evidence="6">The sequence shown here is derived from an EMBL/GenBank/DDBJ whole genome shotgun (WGS) entry which is preliminary data.</text>
</comment>
<dbReference type="PROSITE" id="PS50042">
    <property type="entry name" value="CNMP_BINDING_3"/>
    <property type="match status" value="1"/>
</dbReference>
<dbReference type="Proteomes" id="UP000293331">
    <property type="component" value="Unassembled WGS sequence"/>
</dbReference>
<feature type="domain" description="HTH crp-type" evidence="5">
    <location>
        <begin position="149"/>
        <end position="220"/>
    </location>
</feature>
<dbReference type="InterPro" id="IPR000595">
    <property type="entry name" value="cNMP-bd_dom"/>
</dbReference>
<dbReference type="InterPro" id="IPR018490">
    <property type="entry name" value="cNMP-bd_dom_sf"/>
</dbReference>
<dbReference type="GO" id="GO:0003700">
    <property type="term" value="F:DNA-binding transcription factor activity"/>
    <property type="evidence" value="ECO:0007669"/>
    <property type="project" value="TreeGrafter"/>
</dbReference>
<dbReference type="EMBL" id="SEWG01000002">
    <property type="protein sequence ID" value="RYU91418.1"/>
    <property type="molecule type" value="Genomic_DNA"/>
</dbReference>
<evidence type="ECO:0000256" key="2">
    <source>
        <dbReference type="ARBA" id="ARBA00023125"/>
    </source>
</evidence>
<dbReference type="GO" id="GO:0005829">
    <property type="term" value="C:cytosol"/>
    <property type="evidence" value="ECO:0007669"/>
    <property type="project" value="TreeGrafter"/>
</dbReference>
<dbReference type="PROSITE" id="PS51063">
    <property type="entry name" value="HTH_CRP_2"/>
    <property type="match status" value="1"/>
</dbReference>
<dbReference type="SUPFAM" id="SSF51206">
    <property type="entry name" value="cAMP-binding domain-like"/>
    <property type="match status" value="1"/>
</dbReference>
<proteinExistence type="predicted"/>
<dbReference type="PANTHER" id="PTHR24567:SF28">
    <property type="entry name" value="LISTERIOLYSIN REGULATORY PROTEIN"/>
    <property type="match status" value="1"/>
</dbReference>
<evidence type="ECO:0000259" key="5">
    <source>
        <dbReference type="PROSITE" id="PS51063"/>
    </source>
</evidence>
<dbReference type="InterPro" id="IPR012318">
    <property type="entry name" value="HTH_CRP"/>
</dbReference>
<name>A0A4Q5LPR2_9SPHI</name>
<keyword evidence="1" id="KW-0805">Transcription regulation</keyword>
<dbReference type="InterPro" id="IPR050397">
    <property type="entry name" value="Env_Response_Regulators"/>
</dbReference>
<dbReference type="Gene3D" id="1.10.10.10">
    <property type="entry name" value="Winged helix-like DNA-binding domain superfamily/Winged helix DNA-binding domain"/>
    <property type="match status" value="1"/>
</dbReference>
<keyword evidence="3" id="KW-0804">Transcription</keyword>
<dbReference type="AlphaFoldDB" id="A0A4Q5LPR2"/>
<dbReference type="GO" id="GO:0003677">
    <property type="term" value="F:DNA binding"/>
    <property type="evidence" value="ECO:0007669"/>
    <property type="project" value="UniProtKB-KW"/>
</dbReference>
<reference evidence="6 7" key="1">
    <citation type="submission" date="2019-02" db="EMBL/GenBank/DDBJ databases">
        <title>Bacterial novel species Mucilaginibacter sp. 17JY9-4 isolated from soil.</title>
        <authorList>
            <person name="Jung H.-Y."/>
        </authorList>
    </citation>
    <scope>NUCLEOTIDE SEQUENCE [LARGE SCALE GENOMIC DNA]</scope>
    <source>
        <strain evidence="6 7">17JY9-4</strain>
    </source>
</reference>